<dbReference type="STRING" id="31234.E3NMC7"/>
<dbReference type="GO" id="GO:0005886">
    <property type="term" value="C:plasma membrane"/>
    <property type="evidence" value="ECO:0007669"/>
    <property type="project" value="TreeGrafter"/>
</dbReference>
<dbReference type="GO" id="GO:0071277">
    <property type="term" value="P:cellular response to calcium ion"/>
    <property type="evidence" value="ECO:0007669"/>
    <property type="project" value="TreeGrafter"/>
</dbReference>
<dbReference type="InterPro" id="IPR010734">
    <property type="entry name" value="Copine_C"/>
</dbReference>
<dbReference type="GO" id="GO:0005544">
    <property type="term" value="F:calcium-dependent phospholipid binding"/>
    <property type="evidence" value="ECO:0007669"/>
    <property type="project" value="InterPro"/>
</dbReference>
<dbReference type="PANTHER" id="PTHR10857:SF111">
    <property type="entry name" value="VWFA DOMAIN-CONTAINING PROTEIN"/>
    <property type="match status" value="1"/>
</dbReference>
<feature type="domain" description="VWFA" evidence="2">
    <location>
        <begin position="419"/>
        <end position="517"/>
    </location>
</feature>
<dbReference type="InterPro" id="IPR045052">
    <property type="entry name" value="Copine"/>
</dbReference>
<gene>
    <name evidence="3" type="ORF">CRE_04412</name>
</gene>
<dbReference type="Gene3D" id="2.60.40.150">
    <property type="entry name" value="C2 domain"/>
    <property type="match status" value="1"/>
</dbReference>
<proteinExistence type="predicted"/>
<dbReference type="eggNOG" id="KOG1327">
    <property type="taxonomic scope" value="Eukaryota"/>
</dbReference>
<evidence type="ECO:0000256" key="1">
    <source>
        <dbReference type="ARBA" id="ARBA00022737"/>
    </source>
</evidence>
<dbReference type="Pfam" id="PF07002">
    <property type="entry name" value="Copine"/>
    <property type="match status" value="1"/>
</dbReference>
<evidence type="ECO:0000313" key="3">
    <source>
        <dbReference type="EMBL" id="EFP07158.1"/>
    </source>
</evidence>
<dbReference type="EMBL" id="DS269018">
    <property type="protein sequence ID" value="EFP07158.1"/>
    <property type="molecule type" value="Genomic_DNA"/>
</dbReference>
<dbReference type="OMA" id="YLLYKSE"/>
<keyword evidence="1" id="KW-0677">Repeat</keyword>
<dbReference type="InParanoid" id="E3NMC7"/>
<dbReference type="OrthoDB" id="5855668at2759"/>
<dbReference type="CDD" id="cd04047">
    <property type="entry name" value="C2B_Copine"/>
    <property type="match status" value="1"/>
</dbReference>
<protein>
    <recommendedName>
        <fullName evidence="2">VWFA domain-containing protein</fullName>
    </recommendedName>
</protein>
<dbReference type="HOGENOM" id="CLU_041477_0_0_1"/>
<evidence type="ECO:0000259" key="2">
    <source>
        <dbReference type="PROSITE" id="PS50234"/>
    </source>
</evidence>
<dbReference type="FunCoup" id="E3NMC7">
    <property type="interactions" value="161"/>
</dbReference>
<dbReference type="InterPro" id="IPR035892">
    <property type="entry name" value="C2_domain_sf"/>
</dbReference>
<sequence>MLLVAPEKMAAYGVEITLAIRNARFYPSADGVRIRVFSLDKESEIVEQVAETETIYGQADSLFQEKLNLNFRFEKLQRFRAIIYVLNSSTNTVMGSMGSGDFDLSMMFACGGRLTLPITSSLSTITLEISGKVPEYYSQFLRLRFSGSYIHSPDGLPLQLYYILSIPAEDRTIMLHKSEMLKETKNPEWAAFSVPLFLLNYFNESSIQVFVYNYTPNHDDQLVGHCTTTLTQLQQGVGHFNSYMLMEANGKRIHEKTCVELKELVLENGPTFFKMLEDNVKLQLNTAIDLTASNGNPVNAGSLHYIHPHHPSAYLESLLHTTPPLLGYLPNPQNPYIGALGFGAKVQGPGGALQLSHCFCLVSLILVLRLTSRFQNGAPTDPRVEGLAGLISAYRTATMGVQPFAPTDFSEVIYFVSKFAKAESRRHVGLYFLLLIYSDGGPANALNMKRTIDAVVDASAHPMSIVAVGVGQDRDHSPMRNLEKLTLKHSDGRLLVRQNYTFVEASELESSDALAMIPVQMTQWKRMFHFNLQ</sequence>
<dbReference type="Proteomes" id="UP000008281">
    <property type="component" value="Unassembled WGS sequence"/>
</dbReference>
<name>E3NMC7_CAERE</name>
<dbReference type="PANTHER" id="PTHR10857">
    <property type="entry name" value="COPINE"/>
    <property type="match status" value="1"/>
</dbReference>
<dbReference type="InterPro" id="IPR002035">
    <property type="entry name" value="VWF_A"/>
</dbReference>
<dbReference type="SUPFAM" id="SSF49562">
    <property type="entry name" value="C2 domain (Calcium/lipid-binding domain, CaLB)"/>
    <property type="match status" value="1"/>
</dbReference>
<dbReference type="InterPro" id="IPR037768">
    <property type="entry name" value="C2B_Copine"/>
</dbReference>
<accession>E3NMC7</accession>
<keyword evidence="4" id="KW-1185">Reference proteome</keyword>
<dbReference type="PROSITE" id="PS50234">
    <property type="entry name" value="VWFA"/>
    <property type="match status" value="1"/>
</dbReference>
<dbReference type="AlphaFoldDB" id="E3NMC7"/>
<reference evidence="3" key="1">
    <citation type="submission" date="2007-07" db="EMBL/GenBank/DDBJ databases">
        <title>PCAP assembly of the Caenorhabditis remanei genome.</title>
        <authorList>
            <consortium name="The Caenorhabditis remanei Sequencing Consortium"/>
            <person name="Wilson R.K."/>
        </authorList>
    </citation>
    <scope>NUCLEOTIDE SEQUENCE [LARGE SCALE GENOMIC DNA]</scope>
    <source>
        <strain evidence="3">PB4641</strain>
    </source>
</reference>
<evidence type="ECO:0000313" key="4">
    <source>
        <dbReference type="Proteomes" id="UP000008281"/>
    </source>
</evidence>
<organism evidence="4">
    <name type="scientific">Caenorhabditis remanei</name>
    <name type="common">Caenorhabditis vulgaris</name>
    <dbReference type="NCBI Taxonomy" id="31234"/>
    <lineage>
        <taxon>Eukaryota</taxon>
        <taxon>Metazoa</taxon>
        <taxon>Ecdysozoa</taxon>
        <taxon>Nematoda</taxon>
        <taxon>Chromadorea</taxon>
        <taxon>Rhabditida</taxon>
        <taxon>Rhabditina</taxon>
        <taxon>Rhabditomorpha</taxon>
        <taxon>Rhabditoidea</taxon>
        <taxon>Rhabditidae</taxon>
        <taxon>Peloderinae</taxon>
        <taxon>Caenorhabditis</taxon>
    </lineage>
</organism>